<proteinExistence type="predicted"/>
<dbReference type="EMBL" id="CAXLJL010000356">
    <property type="protein sequence ID" value="CAL5136764.1"/>
    <property type="molecule type" value="Genomic_DNA"/>
</dbReference>
<sequence>MSCSDACWHYNNKDTYGHPNHLPPFDMRYQQVNFPVRKVLAQLKPVQPLHKCREQRYAQVYQPVHVDRHSSVSSGHTQGSGVRKKSATTSPSGKSLKHSKTDAEFSNFFDCVGCWGLR</sequence>
<evidence type="ECO:0000313" key="3">
    <source>
        <dbReference type="Proteomes" id="UP001497525"/>
    </source>
</evidence>
<comment type="caution">
    <text evidence="2">The sequence shown here is derived from an EMBL/GenBank/DDBJ whole genome shotgun (WGS) entry which is preliminary data.</text>
</comment>
<evidence type="ECO:0000256" key="1">
    <source>
        <dbReference type="SAM" id="MobiDB-lite"/>
    </source>
</evidence>
<evidence type="ECO:0000313" key="2">
    <source>
        <dbReference type="EMBL" id="CAL5136764.1"/>
    </source>
</evidence>
<organism evidence="2 3">
    <name type="scientific">Calicophoron daubneyi</name>
    <name type="common">Rumen fluke</name>
    <name type="synonym">Paramphistomum daubneyi</name>
    <dbReference type="NCBI Taxonomy" id="300641"/>
    <lineage>
        <taxon>Eukaryota</taxon>
        <taxon>Metazoa</taxon>
        <taxon>Spiralia</taxon>
        <taxon>Lophotrochozoa</taxon>
        <taxon>Platyhelminthes</taxon>
        <taxon>Trematoda</taxon>
        <taxon>Digenea</taxon>
        <taxon>Plagiorchiida</taxon>
        <taxon>Pronocephalata</taxon>
        <taxon>Paramphistomoidea</taxon>
        <taxon>Paramphistomidae</taxon>
        <taxon>Calicophoron</taxon>
    </lineage>
</organism>
<reference evidence="2" key="1">
    <citation type="submission" date="2024-06" db="EMBL/GenBank/DDBJ databases">
        <authorList>
            <person name="Liu X."/>
            <person name="Lenzi L."/>
            <person name="Haldenby T S."/>
            <person name="Uol C."/>
        </authorList>
    </citation>
    <scope>NUCLEOTIDE SEQUENCE</scope>
</reference>
<feature type="compositionally biased region" description="Polar residues" evidence="1">
    <location>
        <begin position="71"/>
        <end position="80"/>
    </location>
</feature>
<dbReference type="AlphaFoldDB" id="A0AAV2TI95"/>
<accession>A0AAV2TI95</accession>
<protein>
    <submittedName>
        <fullName evidence="2">Uncharacterized protein</fullName>
    </submittedName>
</protein>
<dbReference type="Proteomes" id="UP001497525">
    <property type="component" value="Unassembled WGS sequence"/>
</dbReference>
<gene>
    <name evidence="2" type="ORF">CDAUBV1_LOCUS11069</name>
</gene>
<feature type="region of interest" description="Disordered" evidence="1">
    <location>
        <begin position="68"/>
        <end position="100"/>
    </location>
</feature>
<name>A0AAV2TI95_CALDB</name>